<dbReference type="RefSeq" id="WP_095979833.1">
    <property type="nucleotide sequence ID" value="NZ_CP022163.1"/>
</dbReference>
<name>A0A250IKQ6_9BACT</name>
<dbReference type="KEGG" id="mbd:MEBOL_004979"/>
<feature type="domain" description="M23ase beta-sheet core" evidence="4">
    <location>
        <begin position="214"/>
        <end position="308"/>
    </location>
</feature>
<dbReference type="PANTHER" id="PTHR21666:SF289">
    <property type="entry name" value="L-ALA--D-GLU ENDOPEPTIDASE"/>
    <property type="match status" value="1"/>
</dbReference>
<organism evidence="5 6">
    <name type="scientific">Melittangium boletus DSM 14713</name>
    <dbReference type="NCBI Taxonomy" id="1294270"/>
    <lineage>
        <taxon>Bacteria</taxon>
        <taxon>Pseudomonadati</taxon>
        <taxon>Myxococcota</taxon>
        <taxon>Myxococcia</taxon>
        <taxon>Myxococcales</taxon>
        <taxon>Cystobacterineae</taxon>
        <taxon>Archangiaceae</taxon>
        <taxon>Melittangium</taxon>
    </lineage>
</organism>
<feature type="chain" id="PRO_5012806557" description="M23ase beta-sheet core domain-containing protein" evidence="3">
    <location>
        <begin position="18"/>
        <end position="340"/>
    </location>
</feature>
<proteinExistence type="predicted"/>
<evidence type="ECO:0000256" key="3">
    <source>
        <dbReference type="SAM" id="SignalP"/>
    </source>
</evidence>
<evidence type="ECO:0000313" key="5">
    <source>
        <dbReference type="EMBL" id="ATB31516.1"/>
    </source>
</evidence>
<evidence type="ECO:0000259" key="4">
    <source>
        <dbReference type="Pfam" id="PF01551"/>
    </source>
</evidence>
<protein>
    <recommendedName>
        <fullName evidence="4">M23ase beta-sheet core domain-containing protein</fullName>
    </recommendedName>
</protein>
<dbReference type="AlphaFoldDB" id="A0A250IKQ6"/>
<dbReference type="EMBL" id="CP022163">
    <property type="protein sequence ID" value="ATB31516.1"/>
    <property type="molecule type" value="Genomic_DNA"/>
</dbReference>
<dbReference type="InterPro" id="IPR050570">
    <property type="entry name" value="Cell_wall_metabolism_enzyme"/>
</dbReference>
<feature type="signal peptide" evidence="3">
    <location>
        <begin position="1"/>
        <end position="17"/>
    </location>
</feature>
<dbReference type="PANTHER" id="PTHR21666">
    <property type="entry name" value="PEPTIDASE-RELATED"/>
    <property type="match status" value="1"/>
</dbReference>
<evidence type="ECO:0000256" key="1">
    <source>
        <dbReference type="ARBA" id="ARBA00022729"/>
    </source>
</evidence>
<dbReference type="PROSITE" id="PS51257">
    <property type="entry name" value="PROKAR_LIPOPROTEIN"/>
    <property type="match status" value="1"/>
</dbReference>
<feature type="region of interest" description="Disordered" evidence="2">
    <location>
        <begin position="308"/>
        <end position="340"/>
    </location>
</feature>
<accession>A0A250IKQ6</accession>
<dbReference type="Pfam" id="PF01551">
    <property type="entry name" value="Peptidase_M23"/>
    <property type="match status" value="1"/>
</dbReference>
<dbReference type="OrthoDB" id="9815245at2"/>
<gene>
    <name evidence="5" type="ORF">MEBOL_004979</name>
</gene>
<dbReference type="InterPro" id="IPR011055">
    <property type="entry name" value="Dup_hybrid_motif"/>
</dbReference>
<keyword evidence="1 3" id="KW-0732">Signal</keyword>
<sequence length="340" mass="36948">MRRLAPLLLLALSSACAPPAARQKMSFDELYSDPAPYPSGAVEEPRVSARRSKPRELTLEQGGEGEGLDSPELREALEHFVALARAARTQVPQGSPMPEAQVVNWREINSWLDVFLRLPVRKTSSLDVVRTRTTLEAELELDARLYGDIPADLADAVLARMDALSTRMAELRRSRSRTSSRPDKAPRFTWPVEPVIVTSVFGTRLHPILGTERDHQGLDLAAKRGQLVTASSKGVVLRAGPAGGHGNQVIIQHDGDVTTRYSHLSRVLVVTGDVVEQGDVVGAAGRTGMATGVHLHFELWKDGVPCDPLDELGPTESGEEPSFVQRGAPSGPYVTQGRRP</sequence>
<keyword evidence="6" id="KW-1185">Reference proteome</keyword>
<feature type="region of interest" description="Disordered" evidence="2">
    <location>
        <begin position="33"/>
        <end position="69"/>
    </location>
</feature>
<dbReference type="Gene3D" id="2.70.70.10">
    <property type="entry name" value="Glucose Permease (Domain IIA)"/>
    <property type="match status" value="1"/>
</dbReference>
<dbReference type="SUPFAM" id="SSF51261">
    <property type="entry name" value="Duplicated hybrid motif"/>
    <property type="match status" value="1"/>
</dbReference>
<dbReference type="GO" id="GO:0004222">
    <property type="term" value="F:metalloendopeptidase activity"/>
    <property type="evidence" value="ECO:0007669"/>
    <property type="project" value="TreeGrafter"/>
</dbReference>
<dbReference type="CDD" id="cd12797">
    <property type="entry name" value="M23_peptidase"/>
    <property type="match status" value="1"/>
</dbReference>
<dbReference type="InterPro" id="IPR016047">
    <property type="entry name" value="M23ase_b-sheet_dom"/>
</dbReference>
<evidence type="ECO:0000313" key="6">
    <source>
        <dbReference type="Proteomes" id="UP000217289"/>
    </source>
</evidence>
<reference evidence="5 6" key="1">
    <citation type="submission" date="2017-06" db="EMBL/GenBank/DDBJ databases">
        <authorList>
            <person name="Kim H.J."/>
            <person name="Triplett B.A."/>
        </authorList>
    </citation>
    <scope>NUCLEOTIDE SEQUENCE [LARGE SCALE GENOMIC DNA]</scope>
    <source>
        <strain evidence="5 6">DSM 14713</strain>
    </source>
</reference>
<dbReference type="Proteomes" id="UP000217289">
    <property type="component" value="Chromosome"/>
</dbReference>
<evidence type="ECO:0000256" key="2">
    <source>
        <dbReference type="SAM" id="MobiDB-lite"/>
    </source>
</evidence>